<reference evidence="3" key="1">
    <citation type="submission" date="2016-06" db="EMBL/GenBank/DDBJ databases">
        <title>Parallel loss of symbiosis genes in relatives of nitrogen-fixing non-legume Parasponia.</title>
        <authorList>
            <person name="Van Velzen R."/>
            <person name="Holmer R."/>
            <person name="Bu F."/>
            <person name="Rutten L."/>
            <person name="Van Zeijl A."/>
            <person name="Liu W."/>
            <person name="Santuari L."/>
            <person name="Cao Q."/>
            <person name="Sharma T."/>
            <person name="Shen D."/>
            <person name="Roswanjaya Y."/>
            <person name="Wardhani T."/>
            <person name="Kalhor M.S."/>
            <person name="Jansen J."/>
            <person name="Van den Hoogen J."/>
            <person name="Gungor B."/>
            <person name="Hartog M."/>
            <person name="Hontelez J."/>
            <person name="Verver J."/>
            <person name="Yang W.-C."/>
            <person name="Schijlen E."/>
            <person name="Repin R."/>
            <person name="Schilthuizen M."/>
            <person name="Schranz E."/>
            <person name="Heidstra R."/>
            <person name="Miyata K."/>
            <person name="Fedorova E."/>
            <person name="Kohlen W."/>
            <person name="Bisseling T."/>
            <person name="Smit S."/>
            <person name="Geurts R."/>
        </authorList>
    </citation>
    <scope>NUCLEOTIDE SEQUENCE [LARGE SCALE GENOMIC DNA]</scope>
    <source>
        <strain evidence="3">cv. WU1-14</strain>
    </source>
</reference>
<proteinExistence type="predicted"/>
<accession>A0A2P5D9L1</accession>
<evidence type="ECO:0000313" key="2">
    <source>
        <dbReference type="EMBL" id="PON69966.1"/>
    </source>
</evidence>
<feature type="region of interest" description="Disordered" evidence="1">
    <location>
        <begin position="1"/>
        <end position="24"/>
    </location>
</feature>
<sequence length="81" mass="8955">MKPMPLVSPRFDIGRSRNGPTKISPPARFFGYRSAVQPPFLTPPANTVSSHRCRLAPSGCLQNSSLCQDAGYLYYRGIIEL</sequence>
<protein>
    <submittedName>
        <fullName evidence="2">Uncharacterized protein</fullName>
    </submittedName>
</protein>
<evidence type="ECO:0000313" key="3">
    <source>
        <dbReference type="Proteomes" id="UP000237105"/>
    </source>
</evidence>
<keyword evidence="3" id="KW-1185">Reference proteome</keyword>
<gene>
    <name evidence="2" type="ORF">PanWU01x14_084300</name>
</gene>
<dbReference type="Proteomes" id="UP000237105">
    <property type="component" value="Unassembled WGS sequence"/>
</dbReference>
<name>A0A2P5D9L1_PARAD</name>
<comment type="caution">
    <text evidence="2">The sequence shown here is derived from an EMBL/GenBank/DDBJ whole genome shotgun (WGS) entry which is preliminary data.</text>
</comment>
<evidence type="ECO:0000256" key="1">
    <source>
        <dbReference type="SAM" id="MobiDB-lite"/>
    </source>
</evidence>
<dbReference type="AlphaFoldDB" id="A0A2P5D9L1"/>
<dbReference type="EMBL" id="JXTB01000053">
    <property type="protein sequence ID" value="PON69966.1"/>
    <property type="molecule type" value="Genomic_DNA"/>
</dbReference>
<organism evidence="2 3">
    <name type="scientific">Parasponia andersonii</name>
    <name type="common">Sponia andersonii</name>
    <dbReference type="NCBI Taxonomy" id="3476"/>
    <lineage>
        <taxon>Eukaryota</taxon>
        <taxon>Viridiplantae</taxon>
        <taxon>Streptophyta</taxon>
        <taxon>Embryophyta</taxon>
        <taxon>Tracheophyta</taxon>
        <taxon>Spermatophyta</taxon>
        <taxon>Magnoliopsida</taxon>
        <taxon>eudicotyledons</taxon>
        <taxon>Gunneridae</taxon>
        <taxon>Pentapetalae</taxon>
        <taxon>rosids</taxon>
        <taxon>fabids</taxon>
        <taxon>Rosales</taxon>
        <taxon>Cannabaceae</taxon>
        <taxon>Parasponia</taxon>
    </lineage>
</organism>